<dbReference type="PROSITE" id="PS00798">
    <property type="entry name" value="ALDOKETO_REDUCTASE_1"/>
    <property type="match status" value="1"/>
</dbReference>
<evidence type="ECO:0000313" key="4">
    <source>
        <dbReference type="EMBL" id="ORZ22539.1"/>
    </source>
</evidence>
<dbReference type="PROSITE" id="PS00062">
    <property type="entry name" value="ALDOKETO_REDUCTASE_2"/>
    <property type="match status" value="1"/>
</dbReference>
<dbReference type="EMBL" id="MCGE01000004">
    <property type="protein sequence ID" value="ORZ22539.1"/>
    <property type="molecule type" value="Genomic_DNA"/>
</dbReference>
<protein>
    <submittedName>
        <fullName evidence="4">NADP-dependent oxidoreductase domain-containing protein</fullName>
    </submittedName>
</protein>
<dbReference type="PIRSF" id="PIRSF000097">
    <property type="entry name" value="AKR"/>
    <property type="match status" value="1"/>
</dbReference>
<dbReference type="GO" id="GO:0016491">
    <property type="term" value="F:oxidoreductase activity"/>
    <property type="evidence" value="ECO:0007669"/>
    <property type="project" value="InterPro"/>
</dbReference>
<dbReference type="InterPro" id="IPR023210">
    <property type="entry name" value="NADP_OxRdtase_dom"/>
</dbReference>
<dbReference type="STRING" id="90262.A0A1X2IUP8"/>
<dbReference type="Pfam" id="PF00248">
    <property type="entry name" value="Aldo_ket_red"/>
    <property type="match status" value="1"/>
</dbReference>
<dbReference type="SUPFAM" id="SSF51430">
    <property type="entry name" value="NAD(P)-linked oxidoreductase"/>
    <property type="match status" value="1"/>
</dbReference>
<dbReference type="Gene3D" id="3.20.20.100">
    <property type="entry name" value="NADP-dependent oxidoreductase domain"/>
    <property type="match status" value="2"/>
</dbReference>
<keyword evidence="5" id="KW-1185">Reference proteome</keyword>
<proteinExistence type="predicted"/>
<dbReference type="PANTHER" id="PTHR11732">
    <property type="entry name" value="ALDO/KETO REDUCTASE"/>
    <property type="match status" value="1"/>
</dbReference>
<dbReference type="InterPro" id="IPR018170">
    <property type="entry name" value="Aldo/ket_reductase_CS"/>
</dbReference>
<feature type="site" description="Lowers pKa of active site Tyr" evidence="2">
    <location>
        <position position="80"/>
    </location>
</feature>
<dbReference type="CDD" id="cd19071">
    <property type="entry name" value="AKR_AKR1-5-like"/>
    <property type="match status" value="1"/>
</dbReference>
<organism evidence="4 5">
    <name type="scientific">Absidia repens</name>
    <dbReference type="NCBI Taxonomy" id="90262"/>
    <lineage>
        <taxon>Eukaryota</taxon>
        <taxon>Fungi</taxon>
        <taxon>Fungi incertae sedis</taxon>
        <taxon>Mucoromycota</taxon>
        <taxon>Mucoromycotina</taxon>
        <taxon>Mucoromycetes</taxon>
        <taxon>Mucorales</taxon>
        <taxon>Cunninghamellaceae</taxon>
        <taxon>Absidia</taxon>
    </lineage>
</organism>
<dbReference type="AlphaFoldDB" id="A0A1X2IUP8"/>
<gene>
    <name evidence="4" type="ORF">BCR42DRAFT_406408</name>
</gene>
<feature type="domain" description="NADP-dependent oxidoreductase" evidence="3">
    <location>
        <begin position="19"/>
        <end position="252"/>
    </location>
</feature>
<evidence type="ECO:0000256" key="1">
    <source>
        <dbReference type="PIRSR" id="PIRSR000097-1"/>
    </source>
</evidence>
<sequence length="277" mass="31175">MAADIPYSLLDGKYKFPHIGLGTFKGNSGDDEVYEATKKALDIGYRHVDTAYVYQTEAAVGNAIREHPSVSREDVFVVSKLWQTFHQPEHRSDENNRFKCVDIPVIDTWRAMEKLVENGSVRSIGVSNFTIPMLESLLSQCSIKPSVNEIEVNPSFPQNELVEYCQEHGIVVCAYSPLGNPGFQGKELAVVDEPRIIEIAKKYHLSPQQLFLSYGLSRGCVVIPKSVTASRIKDNFHYVRIADEDIKEITEIGLKHKLRTCDPGKMWGPDNDIFQGE</sequence>
<evidence type="ECO:0000313" key="5">
    <source>
        <dbReference type="Proteomes" id="UP000193560"/>
    </source>
</evidence>
<dbReference type="OrthoDB" id="416253at2759"/>
<comment type="caution">
    <text evidence="4">The sequence shown here is derived from an EMBL/GenBank/DDBJ whole genome shotgun (WGS) entry which is preliminary data.</text>
</comment>
<name>A0A1X2IUP8_9FUNG</name>
<dbReference type="Proteomes" id="UP000193560">
    <property type="component" value="Unassembled WGS sequence"/>
</dbReference>
<dbReference type="InterPro" id="IPR020471">
    <property type="entry name" value="AKR"/>
</dbReference>
<dbReference type="PRINTS" id="PR00069">
    <property type="entry name" value="ALDKETRDTASE"/>
</dbReference>
<dbReference type="InterPro" id="IPR036812">
    <property type="entry name" value="NAD(P)_OxRdtase_dom_sf"/>
</dbReference>
<evidence type="ECO:0000259" key="3">
    <source>
        <dbReference type="Pfam" id="PF00248"/>
    </source>
</evidence>
<feature type="active site" description="Proton donor" evidence="1">
    <location>
        <position position="54"/>
    </location>
</feature>
<accession>A0A1X2IUP8</accession>
<reference evidence="4 5" key="1">
    <citation type="submission" date="2016-07" db="EMBL/GenBank/DDBJ databases">
        <title>Pervasive Adenine N6-methylation of Active Genes in Fungi.</title>
        <authorList>
            <consortium name="DOE Joint Genome Institute"/>
            <person name="Mondo S.J."/>
            <person name="Dannebaum R.O."/>
            <person name="Kuo R.C."/>
            <person name="Labutti K."/>
            <person name="Haridas S."/>
            <person name="Kuo A."/>
            <person name="Salamov A."/>
            <person name="Ahrendt S.R."/>
            <person name="Lipzen A."/>
            <person name="Sullivan W."/>
            <person name="Andreopoulos W.B."/>
            <person name="Clum A."/>
            <person name="Lindquist E."/>
            <person name="Daum C."/>
            <person name="Ramamoorthy G.K."/>
            <person name="Gryganskyi A."/>
            <person name="Culley D."/>
            <person name="Magnuson J.K."/>
            <person name="James T.Y."/>
            <person name="O'Malley M.A."/>
            <person name="Stajich J.E."/>
            <person name="Spatafora J.W."/>
            <person name="Visel A."/>
            <person name="Grigoriev I.V."/>
        </authorList>
    </citation>
    <scope>NUCLEOTIDE SEQUENCE [LARGE SCALE GENOMIC DNA]</scope>
    <source>
        <strain evidence="4 5">NRRL 1336</strain>
    </source>
</reference>
<evidence type="ECO:0000256" key="2">
    <source>
        <dbReference type="PIRSR" id="PIRSR000097-3"/>
    </source>
</evidence>